<accession>A0ABC9CJ83</accession>
<evidence type="ECO:0000256" key="1">
    <source>
        <dbReference type="SAM" id="MobiDB-lite"/>
    </source>
</evidence>
<dbReference type="EMBL" id="OZ075113">
    <property type="protein sequence ID" value="CAL5021720.1"/>
    <property type="molecule type" value="Genomic_DNA"/>
</dbReference>
<evidence type="ECO:0000313" key="2">
    <source>
        <dbReference type="EMBL" id="CAL5021720.1"/>
    </source>
</evidence>
<evidence type="ECO:0000313" key="3">
    <source>
        <dbReference type="Proteomes" id="UP001497457"/>
    </source>
</evidence>
<sequence length="99" mass="11712">MIETFIHEEYVSKRREQRRLMQQQQQHQQQRRRRQMRSLQIETDKGKLMKLPAASSAAEGQQSPREQHQPATAYRSPVGSPTADAATFRDHLFDYLKPY</sequence>
<dbReference type="Proteomes" id="UP001497457">
    <property type="component" value="Chromosome 3rd"/>
</dbReference>
<organism evidence="2 3">
    <name type="scientific">Urochloa decumbens</name>
    <dbReference type="NCBI Taxonomy" id="240449"/>
    <lineage>
        <taxon>Eukaryota</taxon>
        <taxon>Viridiplantae</taxon>
        <taxon>Streptophyta</taxon>
        <taxon>Embryophyta</taxon>
        <taxon>Tracheophyta</taxon>
        <taxon>Spermatophyta</taxon>
        <taxon>Magnoliopsida</taxon>
        <taxon>Liliopsida</taxon>
        <taxon>Poales</taxon>
        <taxon>Poaceae</taxon>
        <taxon>PACMAD clade</taxon>
        <taxon>Panicoideae</taxon>
        <taxon>Panicodae</taxon>
        <taxon>Paniceae</taxon>
        <taxon>Melinidinae</taxon>
        <taxon>Urochloa</taxon>
    </lineage>
</organism>
<proteinExistence type="predicted"/>
<keyword evidence="3" id="KW-1185">Reference proteome</keyword>
<feature type="region of interest" description="Disordered" evidence="1">
    <location>
        <begin position="14"/>
        <end position="83"/>
    </location>
</feature>
<name>A0ABC9CJ83_9POAL</name>
<protein>
    <submittedName>
        <fullName evidence="2">Uncharacterized protein</fullName>
    </submittedName>
</protein>
<gene>
    <name evidence="2" type="ORF">URODEC1_LOCUS76146</name>
</gene>
<reference evidence="2" key="1">
    <citation type="submission" date="2024-10" db="EMBL/GenBank/DDBJ databases">
        <authorList>
            <person name="Ryan C."/>
        </authorList>
    </citation>
    <scope>NUCLEOTIDE SEQUENCE [LARGE SCALE GENOMIC DNA]</scope>
</reference>
<dbReference type="AlphaFoldDB" id="A0ABC9CJ83"/>